<dbReference type="PANTHER" id="PTHR33112:SF16">
    <property type="entry name" value="HETEROKARYON INCOMPATIBILITY DOMAIN-CONTAINING PROTEIN"/>
    <property type="match status" value="1"/>
</dbReference>
<sequence>MPAVPLPWPLETPDGWEPPRLHAVPMFCHFKKAISTSPLAGRGWAFQERALSARDLHLTSELGHWECKEACIGEDMDAELMDSYNVQDGFWHLKEMLLADQGSSEISALTLHDHWAWVIEELSKRSFTITKDKFPALSGVAQMFAAKQALGTYLCGLWENEFHRHLLWSCIRDGPIKTSHRRSVDASAPTWSWASIDGPVRNPAINRATHSSTEGFRLLYELGSEGLLTHKILSIESISCEREGRAALFGSVIKAEIKASGILKPVKRGKRVRDSTFEIERLTGEAVGLGSWDIDQDQCDRERKQLWVCPVMQCKELVQGLCTSECLLLESVARSPLTS</sequence>
<proteinExistence type="predicted"/>
<reference evidence="1" key="1">
    <citation type="submission" date="2022-10" db="EMBL/GenBank/DDBJ databases">
        <title>Culturing micro-colonial fungi from biological soil crusts in the Mojave desert and describing Neophaeococcomyces mojavensis, and introducing the new genera and species Taxawa tesnikishii.</title>
        <authorList>
            <person name="Kurbessoian T."/>
            <person name="Stajich J.E."/>
        </authorList>
    </citation>
    <scope>NUCLEOTIDE SEQUENCE</scope>
    <source>
        <strain evidence="1">TK_1</strain>
    </source>
</reference>
<dbReference type="EMBL" id="JAPDRL010000070">
    <property type="protein sequence ID" value="KAJ9659990.1"/>
    <property type="molecule type" value="Genomic_DNA"/>
</dbReference>
<name>A0ABQ9NMD1_9PEZI</name>
<gene>
    <name evidence="1" type="ORF">H2201_007095</name>
</gene>
<evidence type="ECO:0000313" key="2">
    <source>
        <dbReference type="Proteomes" id="UP001172684"/>
    </source>
</evidence>
<accession>A0ABQ9NMD1</accession>
<protein>
    <submittedName>
        <fullName evidence="1">Uncharacterized protein</fullName>
    </submittedName>
</protein>
<dbReference type="PANTHER" id="PTHR33112">
    <property type="entry name" value="DOMAIN PROTEIN, PUTATIVE-RELATED"/>
    <property type="match status" value="1"/>
</dbReference>
<dbReference type="Proteomes" id="UP001172684">
    <property type="component" value="Unassembled WGS sequence"/>
</dbReference>
<comment type="caution">
    <text evidence="1">The sequence shown here is derived from an EMBL/GenBank/DDBJ whole genome shotgun (WGS) entry which is preliminary data.</text>
</comment>
<keyword evidence="2" id="KW-1185">Reference proteome</keyword>
<evidence type="ECO:0000313" key="1">
    <source>
        <dbReference type="EMBL" id="KAJ9659990.1"/>
    </source>
</evidence>
<organism evidence="1 2">
    <name type="scientific">Coniosporium apollinis</name>
    <dbReference type="NCBI Taxonomy" id="61459"/>
    <lineage>
        <taxon>Eukaryota</taxon>
        <taxon>Fungi</taxon>
        <taxon>Dikarya</taxon>
        <taxon>Ascomycota</taxon>
        <taxon>Pezizomycotina</taxon>
        <taxon>Dothideomycetes</taxon>
        <taxon>Dothideomycetes incertae sedis</taxon>
        <taxon>Coniosporium</taxon>
    </lineage>
</organism>